<keyword evidence="1" id="KW-0812">Transmembrane</keyword>
<comment type="caution">
    <text evidence="3">The sequence shown here is derived from an EMBL/GenBank/DDBJ whole genome shotgun (WGS) entry which is preliminary data.</text>
</comment>
<dbReference type="Gene3D" id="1.20.1280.140">
    <property type="match status" value="1"/>
</dbReference>
<keyword evidence="2" id="KW-0732">Signal</keyword>
<evidence type="ECO:0000313" key="4">
    <source>
        <dbReference type="Proteomes" id="UP001219525"/>
    </source>
</evidence>
<sequence length="219" mass="22951">MVLLSLNLICFLTLSLFAAALAAPAITKRTVTTYLSAINTQVTLLNLQLATIPTEGVAQLSQVLVRFFSRQVALLTNCFPLSAFALLLLGTYVIYTMQAVHTSMLTLANILSMPTLGVLKEETSADNTSAVLAQLESLVPAIEDTLSQFIGKEGVIAATPDPTLVPTLNADLTTVQADTGTALDSVIGTLPALFQGPAMTIVSGLGAMFDEAIAAYSEA</sequence>
<keyword evidence="4" id="KW-1185">Reference proteome</keyword>
<protein>
    <submittedName>
        <fullName evidence="3">Uncharacterized protein</fullName>
    </submittedName>
</protein>
<organism evidence="3 4">
    <name type="scientific">Mycena pura</name>
    <dbReference type="NCBI Taxonomy" id="153505"/>
    <lineage>
        <taxon>Eukaryota</taxon>
        <taxon>Fungi</taxon>
        <taxon>Dikarya</taxon>
        <taxon>Basidiomycota</taxon>
        <taxon>Agaricomycotina</taxon>
        <taxon>Agaricomycetes</taxon>
        <taxon>Agaricomycetidae</taxon>
        <taxon>Agaricales</taxon>
        <taxon>Marasmiineae</taxon>
        <taxon>Mycenaceae</taxon>
        <taxon>Mycena</taxon>
    </lineage>
</organism>
<keyword evidence="1" id="KW-1133">Transmembrane helix</keyword>
<evidence type="ECO:0000313" key="3">
    <source>
        <dbReference type="EMBL" id="KAJ7213619.1"/>
    </source>
</evidence>
<accession>A0AAD6YIZ9</accession>
<feature type="signal peptide" evidence="2">
    <location>
        <begin position="1"/>
        <end position="22"/>
    </location>
</feature>
<evidence type="ECO:0000256" key="2">
    <source>
        <dbReference type="SAM" id="SignalP"/>
    </source>
</evidence>
<proteinExistence type="predicted"/>
<reference evidence="3" key="1">
    <citation type="submission" date="2023-03" db="EMBL/GenBank/DDBJ databases">
        <title>Massive genome expansion in bonnet fungi (Mycena s.s.) driven by repeated elements and novel gene families across ecological guilds.</title>
        <authorList>
            <consortium name="Lawrence Berkeley National Laboratory"/>
            <person name="Harder C.B."/>
            <person name="Miyauchi S."/>
            <person name="Viragh M."/>
            <person name="Kuo A."/>
            <person name="Thoen E."/>
            <person name="Andreopoulos B."/>
            <person name="Lu D."/>
            <person name="Skrede I."/>
            <person name="Drula E."/>
            <person name="Henrissat B."/>
            <person name="Morin E."/>
            <person name="Kohler A."/>
            <person name="Barry K."/>
            <person name="LaButti K."/>
            <person name="Morin E."/>
            <person name="Salamov A."/>
            <person name="Lipzen A."/>
            <person name="Mereny Z."/>
            <person name="Hegedus B."/>
            <person name="Baldrian P."/>
            <person name="Stursova M."/>
            <person name="Weitz H."/>
            <person name="Taylor A."/>
            <person name="Grigoriev I.V."/>
            <person name="Nagy L.G."/>
            <person name="Martin F."/>
            <person name="Kauserud H."/>
        </authorList>
    </citation>
    <scope>NUCLEOTIDE SEQUENCE</scope>
    <source>
        <strain evidence="3">9144</strain>
    </source>
</reference>
<dbReference type="AlphaFoldDB" id="A0AAD6YIZ9"/>
<feature type="chain" id="PRO_5041919811" evidence="2">
    <location>
        <begin position="23"/>
        <end position="219"/>
    </location>
</feature>
<dbReference type="EMBL" id="JARJCW010000021">
    <property type="protein sequence ID" value="KAJ7213619.1"/>
    <property type="molecule type" value="Genomic_DNA"/>
</dbReference>
<feature type="transmembrane region" description="Helical" evidence="1">
    <location>
        <begin position="72"/>
        <end position="95"/>
    </location>
</feature>
<name>A0AAD6YIZ9_9AGAR</name>
<gene>
    <name evidence="3" type="ORF">GGX14DRAFT_563934</name>
</gene>
<evidence type="ECO:0000256" key="1">
    <source>
        <dbReference type="SAM" id="Phobius"/>
    </source>
</evidence>
<keyword evidence="1" id="KW-0472">Membrane</keyword>
<dbReference type="Proteomes" id="UP001219525">
    <property type="component" value="Unassembled WGS sequence"/>
</dbReference>